<evidence type="ECO:0000313" key="4">
    <source>
        <dbReference type="Proteomes" id="UP000323521"/>
    </source>
</evidence>
<evidence type="ECO:0000259" key="2">
    <source>
        <dbReference type="Pfam" id="PF07331"/>
    </source>
</evidence>
<protein>
    <recommendedName>
        <fullName evidence="2">DUF1468 domain-containing protein</fullName>
    </recommendedName>
</protein>
<keyword evidence="1" id="KW-0812">Transmembrane</keyword>
<dbReference type="AlphaFoldDB" id="A0A3G1KPR4"/>
<dbReference type="Proteomes" id="UP000323521">
    <property type="component" value="Chromosome"/>
</dbReference>
<reference evidence="3 4" key="1">
    <citation type="submission" date="2016-10" db="EMBL/GenBank/DDBJ databases">
        <title>Complete Genome Sequence of Peptococcaceae strain DCMF.</title>
        <authorList>
            <person name="Edwards R.J."/>
            <person name="Holland S.I."/>
            <person name="Deshpande N.P."/>
            <person name="Wong Y.K."/>
            <person name="Ertan H."/>
            <person name="Manefield M."/>
            <person name="Russell T.L."/>
            <person name="Lee M.J."/>
        </authorList>
    </citation>
    <scope>NUCLEOTIDE SEQUENCE [LARGE SCALE GENOMIC DNA]</scope>
    <source>
        <strain evidence="3 4">DCMF</strain>
    </source>
</reference>
<feature type="transmembrane region" description="Helical" evidence="1">
    <location>
        <begin position="81"/>
        <end position="114"/>
    </location>
</feature>
<accession>A0A3G1KPR4</accession>
<dbReference type="KEGG" id="fwa:DCMF_06175"/>
<organism evidence="3 4">
    <name type="scientific">Formimonas warabiya</name>
    <dbReference type="NCBI Taxonomy" id="1761012"/>
    <lineage>
        <taxon>Bacteria</taxon>
        <taxon>Bacillati</taxon>
        <taxon>Bacillota</taxon>
        <taxon>Clostridia</taxon>
        <taxon>Eubacteriales</taxon>
        <taxon>Peptococcaceae</taxon>
        <taxon>Candidatus Formimonas</taxon>
    </lineage>
</organism>
<name>A0A3G1KPR4_FORW1</name>
<feature type="domain" description="DUF1468" evidence="2">
    <location>
        <begin position="46"/>
        <end position="145"/>
    </location>
</feature>
<keyword evidence="1" id="KW-0472">Membrane</keyword>
<sequence length="153" mass="17241">MLSFRKIPWGELVVPLAAVCYMIYTVGYQMMHHFRTATINYTIYLCLPIAISVCVILIRIFSAQPVQKEKSLDGDYLTVGLFLVLTIAMVLLINFFGYILDFFLYLISCLWLMGTRSVPKILTISAGVVVFVILVFGLWLELPLPAGLLKGLL</sequence>
<keyword evidence="4" id="KW-1185">Reference proteome</keyword>
<proteinExistence type="predicted"/>
<evidence type="ECO:0000313" key="3">
    <source>
        <dbReference type="EMBL" id="ATW24426.1"/>
    </source>
</evidence>
<feature type="transmembrane region" description="Helical" evidence="1">
    <location>
        <begin position="121"/>
        <end position="140"/>
    </location>
</feature>
<feature type="transmembrane region" description="Helical" evidence="1">
    <location>
        <begin position="43"/>
        <end position="61"/>
    </location>
</feature>
<evidence type="ECO:0000256" key="1">
    <source>
        <dbReference type="SAM" id="Phobius"/>
    </source>
</evidence>
<feature type="transmembrane region" description="Helical" evidence="1">
    <location>
        <begin position="12"/>
        <end position="31"/>
    </location>
</feature>
<dbReference type="InterPro" id="IPR009936">
    <property type="entry name" value="DUF1468"/>
</dbReference>
<dbReference type="Pfam" id="PF07331">
    <property type="entry name" value="TctB"/>
    <property type="match status" value="1"/>
</dbReference>
<gene>
    <name evidence="3" type="ORF">DCMF_06175</name>
</gene>
<keyword evidence="1" id="KW-1133">Transmembrane helix</keyword>
<dbReference type="RefSeq" id="WP_148133618.1">
    <property type="nucleotide sequence ID" value="NZ_CP017634.1"/>
</dbReference>
<dbReference type="EMBL" id="CP017634">
    <property type="protein sequence ID" value="ATW24426.1"/>
    <property type="molecule type" value="Genomic_DNA"/>
</dbReference>